<evidence type="ECO:0000313" key="1">
    <source>
        <dbReference type="EMBL" id="TWJ12858.1"/>
    </source>
</evidence>
<evidence type="ECO:0008006" key="3">
    <source>
        <dbReference type="Google" id="ProtNLM"/>
    </source>
</evidence>
<proteinExistence type="predicted"/>
<keyword evidence="2" id="KW-1185">Reference proteome</keyword>
<organism evidence="1 2">
    <name type="scientific">Stackebrandtia albiflava</name>
    <dbReference type="NCBI Taxonomy" id="406432"/>
    <lineage>
        <taxon>Bacteria</taxon>
        <taxon>Bacillati</taxon>
        <taxon>Actinomycetota</taxon>
        <taxon>Actinomycetes</taxon>
        <taxon>Glycomycetales</taxon>
        <taxon>Glycomycetaceae</taxon>
        <taxon>Stackebrandtia</taxon>
    </lineage>
</organism>
<dbReference type="InterPro" id="IPR037883">
    <property type="entry name" value="Knr4/Smi1-like_sf"/>
</dbReference>
<dbReference type="SUPFAM" id="SSF160631">
    <property type="entry name" value="SMI1/KNR4-like"/>
    <property type="match status" value="1"/>
</dbReference>
<name>A0A562V4W2_9ACTN</name>
<sequence>MVRRMEHPVGESWRRIAEGLERLAPVTAAAIRPAVAAAEVRRTVDAVGRPPPTDLLRWWGSMDGIADEGHHPGTPIPPFYLPLPVAEVRDRLAGLVRFVDEQCCGPDGTHALAAGQPSFGFCAATVPICRDVGGDLLVVDLRDGTRHGCVMEWSAECGYSEPVWPGVADMLADVADRLHDPTQTEIVEGGVLQWR</sequence>
<evidence type="ECO:0000313" key="2">
    <source>
        <dbReference type="Proteomes" id="UP000321617"/>
    </source>
</evidence>
<reference evidence="1 2" key="1">
    <citation type="journal article" date="2013" name="Stand. Genomic Sci.">
        <title>Genomic Encyclopedia of Type Strains, Phase I: The one thousand microbial genomes (KMG-I) project.</title>
        <authorList>
            <person name="Kyrpides N.C."/>
            <person name="Woyke T."/>
            <person name="Eisen J.A."/>
            <person name="Garrity G."/>
            <person name="Lilburn T.G."/>
            <person name="Beck B.J."/>
            <person name="Whitman W.B."/>
            <person name="Hugenholtz P."/>
            <person name="Klenk H.P."/>
        </authorList>
    </citation>
    <scope>NUCLEOTIDE SEQUENCE [LARGE SCALE GENOMIC DNA]</scope>
    <source>
        <strain evidence="1 2">DSM 45044</strain>
    </source>
</reference>
<protein>
    <recommendedName>
        <fullName evidence="3">Cell wall assembly regulator SMI1</fullName>
    </recommendedName>
</protein>
<dbReference type="Proteomes" id="UP000321617">
    <property type="component" value="Unassembled WGS sequence"/>
</dbReference>
<comment type="caution">
    <text evidence="1">The sequence shown here is derived from an EMBL/GenBank/DDBJ whole genome shotgun (WGS) entry which is preliminary data.</text>
</comment>
<accession>A0A562V4W2</accession>
<dbReference type="EMBL" id="VLLL01000006">
    <property type="protein sequence ID" value="TWJ12858.1"/>
    <property type="molecule type" value="Genomic_DNA"/>
</dbReference>
<gene>
    <name evidence="1" type="ORF">LX16_3625</name>
</gene>
<dbReference type="AlphaFoldDB" id="A0A562V4W2"/>